<sequence>MTPRGARARCCATARPAGPKPPRSVRWDGGSSRMRCARASCVIFRSACVRASCSS</sequence>
<dbReference type="Proteomes" id="UP000007881">
    <property type="component" value="Chromosome"/>
</dbReference>
<dbReference type="KEGG" id="phm:PSMK_22030"/>
<proteinExistence type="predicted"/>
<evidence type="ECO:0000313" key="1">
    <source>
        <dbReference type="EMBL" id="BAM04362.1"/>
    </source>
</evidence>
<dbReference type="AlphaFoldDB" id="I0IGH4"/>
<organism evidence="1 2">
    <name type="scientific">Phycisphaera mikurensis (strain NBRC 102666 / KCTC 22515 / FYK2301M01)</name>
    <dbReference type="NCBI Taxonomy" id="1142394"/>
    <lineage>
        <taxon>Bacteria</taxon>
        <taxon>Pseudomonadati</taxon>
        <taxon>Planctomycetota</taxon>
        <taxon>Phycisphaerae</taxon>
        <taxon>Phycisphaerales</taxon>
        <taxon>Phycisphaeraceae</taxon>
        <taxon>Phycisphaera</taxon>
    </lineage>
</organism>
<dbReference type="HOGENOM" id="CLU_3028332_0_0_0"/>
<gene>
    <name evidence="1" type="ordered locus">PSMK_22030</name>
</gene>
<dbReference type="STRING" id="1142394.PSMK_22030"/>
<protein>
    <submittedName>
        <fullName evidence="1">Uncharacterized protein</fullName>
    </submittedName>
</protein>
<accession>I0IGH4</accession>
<evidence type="ECO:0000313" key="2">
    <source>
        <dbReference type="Proteomes" id="UP000007881"/>
    </source>
</evidence>
<reference evidence="1 2" key="1">
    <citation type="submission" date="2012-02" db="EMBL/GenBank/DDBJ databases">
        <title>Complete genome sequence of Phycisphaera mikurensis NBRC 102666.</title>
        <authorList>
            <person name="Ankai A."/>
            <person name="Hosoyama A."/>
            <person name="Terui Y."/>
            <person name="Sekine M."/>
            <person name="Fukai R."/>
            <person name="Kato Y."/>
            <person name="Nakamura S."/>
            <person name="Yamada-Narita S."/>
            <person name="Kawakoshi A."/>
            <person name="Fukunaga Y."/>
            <person name="Yamazaki S."/>
            <person name="Fujita N."/>
        </authorList>
    </citation>
    <scope>NUCLEOTIDE SEQUENCE [LARGE SCALE GENOMIC DNA]</scope>
    <source>
        <strain evidence="2">NBRC 102666 / KCTC 22515 / FYK2301M01</strain>
    </source>
</reference>
<dbReference type="EMBL" id="AP012338">
    <property type="protein sequence ID" value="BAM04362.1"/>
    <property type="molecule type" value="Genomic_DNA"/>
</dbReference>
<keyword evidence="2" id="KW-1185">Reference proteome</keyword>
<name>I0IGH4_PHYMF</name>